<dbReference type="InterPro" id="IPR058581">
    <property type="entry name" value="TM_HPP"/>
</dbReference>
<accession>A0A921HNF3</accession>
<proteinExistence type="predicted"/>
<dbReference type="Pfam" id="PF04982">
    <property type="entry name" value="TM_HPP"/>
    <property type="match status" value="1"/>
</dbReference>
<feature type="transmembrane region" description="Helical" evidence="1">
    <location>
        <begin position="68"/>
        <end position="85"/>
    </location>
</feature>
<keyword evidence="1" id="KW-0472">Membrane</keyword>
<reference evidence="3" key="2">
    <citation type="submission" date="2021-09" db="EMBL/GenBank/DDBJ databases">
        <authorList>
            <person name="Gilroy R."/>
        </authorList>
    </citation>
    <scope>NUCLEOTIDE SEQUENCE</scope>
    <source>
        <strain evidence="3">7318</strain>
    </source>
</reference>
<keyword evidence="1" id="KW-0812">Transmembrane</keyword>
<dbReference type="Proteomes" id="UP000780768">
    <property type="component" value="Unassembled WGS sequence"/>
</dbReference>
<feature type="transmembrane region" description="Helical" evidence="1">
    <location>
        <begin position="39"/>
        <end position="56"/>
    </location>
</feature>
<organism evidence="3 4">
    <name type="scientific">Megamonas hypermegale</name>
    <dbReference type="NCBI Taxonomy" id="158847"/>
    <lineage>
        <taxon>Bacteria</taxon>
        <taxon>Bacillati</taxon>
        <taxon>Bacillota</taxon>
        <taxon>Negativicutes</taxon>
        <taxon>Selenomonadales</taxon>
        <taxon>Selenomonadaceae</taxon>
        <taxon>Megamonas</taxon>
    </lineage>
</organism>
<gene>
    <name evidence="3" type="ORF">K8V65_06675</name>
</gene>
<dbReference type="InterPro" id="IPR007065">
    <property type="entry name" value="HPP"/>
</dbReference>
<dbReference type="PANTHER" id="PTHR33741:SF5">
    <property type="entry name" value="TRANSMEMBRANE PROTEIN DDB_G0269096-RELATED"/>
    <property type="match status" value="1"/>
</dbReference>
<evidence type="ECO:0000313" key="4">
    <source>
        <dbReference type="Proteomes" id="UP000780768"/>
    </source>
</evidence>
<name>A0A921HNF3_9FIRM</name>
<evidence type="ECO:0000313" key="3">
    <source>
        <dbReference type="EMBL" id="HJF85324.1"/>
    </source>
</evidence>
<reference evidence="3" key="1">
    <citation type="journal article" date="2021" name="PeerJ">
        <title>Extensive microbial diversity within the chicken gut microbiome revealed by metagenomics and culture.</title>
        <authorList>
            <person name="Gilroy R."/>
            <person name="Ravi A."/>
            <person name="Getino M."/>
            <person name="Pursley I."/>
            <person name="Horton D.L."/>
            <person name="Alikhan N.F."/>
            <person name="Baker D."/>
            <person name="Gharbi K."/>
            <person name="Hall N."/>
            <person name="Watson M."/>
            <person name="Adriaenssens E.M."/>
            <person name="Foster-Nyarko E."/>
            <person name="Jarju S."/>
            <person name="Secka A."/>
            <person name="Antonio M."/>
            <person name="Oren A."/>
            <person name="Chaudhuri R.R."/>
            <person name="La Ragione R."/>
            <person name="Hildebrand F."/>
            <person name="Pallen M.J."/>
        </authorList>
    </citation>
    <scope>NUCLEOTIDE SEQUENCE</scope>
    <source>
        <strain evidence="3">7318</strain>
    </source>
</reference>
<comment type="caution">
    <text evidence="3">The sequence shown here is derived from an EMBL/GenBank/DDBJ whole genome shotgun (WGS) entry which is preliminary data.</text>
</comment>
<sequence>MKRLDGFLILVNKDDIEAAVGIFLGIGMVALVSKSIDDNLLLAPFGATSIIAFLKYDSEFAQPRNIILGYLITSTVGVLTVYALGHNWFSYALGVAVAMLIKVQCNAVHPPSAAMPIILIQIKESTMLGYLIYEAMPGLVLLVAVAVIYNRYVLHKDYPLWRNTTSEVEKS</sequence>
<evidence type="ECO:0000256" key="1">
    <source>
        <dbReference type="SAM" id="Phobius"/>
    </source>
</evidence>
<keyword evidence="1" id="KW-1133">Transmembrane helix</keyword>
<feature type="domain" description="HPP transmembrane region" evidence="2">
    <location>
        <begin position="17"/>
        <end position="159"/>
    </location>
</feature>
<dbReference type="PANTHER" id="PTHR33741">
    <property type="entry name" value="TRANSMEMBRANE PROTEIN DDB_G0269096-RELATED"/>
    <property type="match status" value="1"/>
</dbReference>
<protein>
    <submittedName>
        <fullName evidence="3">HPP family protein</fullName>
    </submittedName>
</protein>
<evidence type="ECO:0000259" key="2">
    <source>
        <dbReference type="Pfam" id="PF04982"/>
    </source>
</evidence>
<dbReference type="AlphaFoldDB" id="A0A921HNF3"/>
<feature type="transmembrane region" description="Helical" evidence="1">
    <location>
        <begin position="130"/>
        <end position="149"/>
    </location>
</feature>
<dbReference type="EMBL" id="DYVR01000181">
    <property type="protein sequence ID" value="HJF85324.1"/>
    <property type="molecule type" value="Genomic_DNA"/>
</dbReference>
<feature type="transmembrane region" description="Helical" evidence="1">
    <location>
        <begin position="16"/>
        <end position="33"/>
    </location>
</feature>